<proteinExistence type="predicted"/>
<sequence length="222" mass="26641">MAELEGKDPDRYQEMVVATKKVDLPKALDLYKKIDAMTEWEVYLLRHEKWKKKWEEDPDFRDRELEARSDKFDALKVARQKEYARKRVDLKVLQVRDSTGREESWKKKTPWEQSVLLKEACLYYRDLEQRHSVDRRRIDLPARQESFLMEQRATGITPSEECDKWIALSQSPNQVALSLSNLRRSMNYYFFRRMSDELGLPGEAQHDLENRLSKMTHDFESY</sequence>
<dbReference type="EMBL" id="CP048685">
    <property type="protein sequence ID" value="QPJ61817.1"/>
    <property type="molecule type" value="Genomic_DNA"/>
</dbReference>
<reference evidence="1 2" key="1">
    <citation type="submission" date="2020-02" db="EMBL/GenBank/DDBJ databases">
        <title>Genomic and physiological characterization of two novel Nitrospinaceae genera.</title>
        <authorList>
            <person name="Mueller A.J."/>
            <person name="Jung M.-Y."/>
            <person name="Strachan C.R."/>
            <person name="Herbold C.W."/>
            <person name="Kirkegaard R.H."/>
            <person name="Daims H."/>
        </authorList>
    </citation>
    <scope>NUCLEOTIDE SEQUENCE [LARGE SCALE GENOMIC DNA]</scope>
    <source>
        <strain evidence="1">EB</strain>
    </source>
</reference>
<organism evidence="1 2">
    <name type="scientific">Candidatus Nitronauta litoralis</name>
    <dbReference type="NCBI Taxonomy" id="2705533"/>
    <lineage>
        <taxon>Bacteria</taxon>
        <taxon>Pseudomonadati</taxon>
        <taxon>Nitrospinota/Tectimicrobiota group</taxon>
        <taxon>Nitrospinota</taxon>
        <taxon>Nitrospinia</taxon>
        <taxon>Nitrospinales</taxon>
        <taxon>Nitrospinaceae</taxon>
        <taxon>Candidatus Nitronauta</taxon>
    </lineage>
</organism>
<accession>A0A7T0BVK6</accession>
<evidence type="ECO:0000313" key="2">
    <source>
        <dbReference type="Proteomes" id="UP000594688"/>
    </source>
</evidence>
<evidence type="ECO:0000313" key="1">
    <source>
        <dbReference type="EMBL" id="QPJ61817.1"/>
    </source>
</evidence>
<gene>
    <name evidence="1" type="ORF">G3M70_07965</name>
</gene>
<protein>
    <submittedName>
        <fullName evidence="1">Uncharacterized protein</fullName>
    </submittedName>
</protein>
<dbReference type="KEGG" id="nli:G3M70_07965"/>
<dbReference type="AlphaFoldDB" id="A0A7T0BVK6"/>
<dbReference type="Proteomes" id="UP000594688">
    <property type="component" value="Chromosome"/>
</dbReference>
<name>A0A7T0BVK6_9BACT</name>